<keyword evidence="8" id="KW-1185">Reference proteome</keyword>
<dbReference type="EMBL" id="JAODAN010000004">
    <property type="protein sequence ID" value="KAK1924543.1"/>
    <property type="molecule type" value="Genomic_DNA"/>
</dbReference>
<dbReference type="AlphaFoldDB" id="A0AAD9FQW2"/>
<evidence type="ECO:0000256" key="1">
    <source>
        <dbReference type="ARBA" id="ARBA00005641"/>
    </source>
</evidence>
<dbReference type="Pfam" id="PF00150">
    <property type="entry name" value="Cellulase"/>
    <property type="match status" value="1"/>
</dbReference>
<gene>
    <name evidence="7" type="ORF">DB88DRAFT_485861</name>
</gene>
<sequence>MAIACFLFLAAWLLSSSGYAQVIRGVNLGGWLVTEEWITPSLYRSGTHDEWSLCAALGKSRCSSLLERHWSSFITLDDFQQMKAAGLNSVRIPIGYWAVDVLDSEPYVGGQYPYLIQAVQWARQVGFTVLLDLHGAPGSQNGQDNSGLTGVEEFAANTTNFDRTVNVLRNLSEEFTREEYGGVVTGIEVLNEPRLSADFSMAYLKSLYSRAASVIQGPNVTVHDAFWGPAYWSNTPYTIDTHQYYAFEPLANLSRPQILESVCNISAVLKRKDLQPTLVGEFSLETGAPPNASIGSREDSQDKRTWFRLLFESQQAAYEPNAPGQASIGWYYWTCACELLPATDVRDHRVGD</sequence>
<dbReference type="InterPro" id="IPR001547">
    <property type="entry name" value="Glyco_hydro_5"/>
</dbReference>
<dbReference type="InterPro" id="IPR017853">
    <property type="entry name" value="GH"/>
</dbReference>
<comment type="caution">
    <text evidence="7">The sequence shown here is derived from an EMBL/GenBank/DDBJ whole genome shotgun (WGS) entry which is preliminary data.</text>
</comment>
<proteinExistence type="inferred from homology"/>
<dbReference type="GO" id="GO:0008422">
    <property type="term" value="F:beta-glucosidase activity"/>
    <property type="evidence" value="ECO:0007669"/>
    <property type="project" value="TreeGrafter"/>
</dbReference>
<keyword evidence="3 4" id="KW-0326">Glycosidase</keyword>
<evidence type="ECO:0000313" key="7">
    <source>
        <dbReference type="EMBL" id="KAK1924543.1"/>
    </source>
</evidence>
<reference evidence="7" key="1">
    <citation type="submission" date="2023-02" db="EMBL/GenBank/DDBJ databases">
        <title>Identification and recombinant expression of a fungal hydrolase from Papiliotrema laurentii that hydrolyzes apple cutin and clears colloidal polyester polyurethane.</title>
        <authorList>
            <consortium name="DOE Joint Genome Institute"/>
            <person name="Roman V.A."/>
            <person name="Bojanowski C."/>
            <person name="Crable B.R."/>
            <person name="Wagner D.N."/>
            <person name="Hung C.S."/>
            <person name="Nadeau L.J."/>
            <person name="Schratz L."/>
            <person name="Haridas S."/>
            <person name="Pangilinan J."/>
            <person name="Lipzen A."/>
            <person name="Na H."/>
            <person name="Yan M."/>
            <person name="Ng V."/>
            <person name="Grigoriev I.V."/>
            <person name="Spatafora J.W."/>
            <person name="Barlow D."/>
            <person name="Biffinger J."/>
            <person name="Kelley-Loughnane N."/>
            <person name="Varaljay V.A."/>
            <person name="Crookes-Goodson W.J."/>
        </authorList>
    </citation>
    <scope>NUCLEOTIDE SEQUENCE</scope>
    <source>
        <strain evidence="7">5307AH</strain>
    </source>
</reference>
<protein>
    <recommendedName>
        <fullName evidence="6">Glycoside hydrolase family 5 domain-containing protein</fullName>
    </recommendedName>
</protein>
<dbReference type="InterPro" id="IPR050386">
    <property type="entry name" value="Glycosyl_hydrolase_5"/>
</dbReference>
<dbReference type="Gene3D" id="3.20.20.80">
    <property type="entry name" value="Glycosidases"/>
    <property type="match status" value="1"/>
</dbReference>
<dbReference type="GO" id="GO:0009986">
    <property type="term" value="C:cell surface"/>
    <property type="evidence" value="ECO:0007669"/>
    <property type="project" value="TreeGrafter"/>
</dbReference>
<evidence type="ECO:0000256" key="4">
    <source>
        <dbReference type="RuleBase" id="RU361153"/>
    </source>
</evidence>
<dbReference type="GO" id="GO:0009251">
    <property type="term" value="P:glucan catabolic process"/>
    <property type="evidence" value="ECO:0007669"/>
    <property type="project" value="TreeGrafter"/>
</dbReference>
<dbReference type="SUPFAM" id="SSF51445">
    <property type="entry name" value="(Trans)glycosidases"/>
    <property type="match status" value="1"/>
</dbReference>
<evidence type="ECO:0000313" key="8">
    <source>
        <dbReference type="Proteomes" id="UP001182556"/>
    </source>
</evidence>
<comment type="similarity">
    <text evidence="1 4">Belongs to the glycosyl hydrolase 5 (cellulase A) family.</text>
</comment>
<feature type="signal peptide" evidence="5">
    <location>
        <begin position="1"/>
        <end position="20"/>
    </location>
</feature>
<dbReference type="PANTHER" id="PTHR31297">
    <property type="entry name" value="GLUCAN ENDO-1,6-BETA-GLUCOSIDASE B"/>
    <property type="match status" value="1"/>
</dbReference>
<evidence type="ECO:0000256" key="3">
    <source>
        <dbReference type="ARBA" id="ARBA00023295"/>
    </source>
</evidence>
<dbReference type="GO" id="GO:0005576">
    <property type="term" value="C:extracellular region"/>
    <property type="evidence" value="ECO:0007669"/>
    <property type="project" value="TreeGrafter"/>
</dbReference>
<keyword evidence="2 4" id="KW-0378">Hydrolase</keyword>
<name>A0AAD9FQW2_PAPLA</name>
<keyword evidence="5" id="KW-0732">Signal</keyword>
<feature type="chain" id="PRO_5041912301" description="Glycoside hydrolase family 5 domain-containing protein" evidence="5">
    <location>
        <begin position="21"/>
        <end position="352"/>
    </location>
</feature>
<accession>A0AAD9FQW2</accession>
<dbReference type="PANTHER" id="PTHR31297:SF42">
    <property type="entry name" value="GLYCOSIDE HYDROLASE FAMILY 5 DOMAIN-CONTAINING PROTEIN"/>
    <property type="match status" value="1"/>
</dbReference>
<dbReference type="Proteomes" id="UP001182556">
    <property type="component" value="Unassembled WGS sequence"/>
</dbReference>
<evidence type="ECO:0000256" key="5">
    <source>
        <dbReference type="SAM" id="SignalP"/>
    </source>
</evidence>
<evidence type="ECO:0000259" key="6">
    <source>
        <dbReference type="Pfam" id="PF00150"/>
    </source>
</evidence>
<feature type="domain" description="Glycoside hydrolase family 5" evidence="6">
    <location>
        <begin position="67"/>
        <end position="216"/>
    </location>
</feature>
<evidence type="ECO:0000256" key="2">
    <source>
        <dbReference type="ARBA" id="ARBA00022801"/>
    </source>
</evidence>
<organism evidence="7 8">
    <name type="scientific">Papiliotrema laurentii</name>
    <name type="common">Cryptococcus laurentii</name>
    <dbReference type="NCBI Taxonomy" id="5418"/>
    <lineage>
        <taxon>Eukaryota</taxon>
        <taxon>Fungi</taxon>
        <taxon>Dikarya</taxon>
        <taxon>Basidiomycota</taxon>
        <taxon>Agaricomycotina</taxon>
        <taxon>Tremellomycetes</taxon>
        <taxon>Tremellales</taxon>
        <taxon>Rhynchogastremaceae</taxon>
        <taxon>Papiliotrema</taxon>
    </lineage>
</organism>